<comment type="caution">
    <text evidence="2">The sequence shown here is derived from an EMBL/GenBank/DDBJ whole genome shotgun (WGS) entry which is preliminary data.</text>
</comment>
<evidence type="ECO:0000313" key="3">
    <source>
        <dbReference type="Proteomes" id="UP001589795"/>
    </source>
</evidence>
<feature type="transmembrane region" description="Helical" evidence="1">
    <location>
        <begin position="23"/>
        <end position="47"/>
    </location>
</feature>
<dbReference type="PANTHER" id="PTHR34219">
    <property type="entry name" value="IRON-REGULATED INNER MEMBRANE PROTEIN-RELATED"/>
    <property type="match status" value="1"/>
</dbReference>
<keyword evidence="3" id="KW-1185">Reference proteome</keyword>
<evidence type="ECO:0000256" key="1">
    <source>
        <dbReference type="SAM" id="Phobius"/>
    </source>
</evidence>
<accession>A0ABV6CG70</accession>
<protein>
    <submittedName>
        <fullName evidence="2">PepSY-associated TM helix domain-containing protein</fullName>
    </submittedName>
</protein>
<organism evidence="2 3">
    <name type="scientific">Paracoccus rhizosphaerae</name>
    <dbReference type="NCBI Taxonomy" id="1133347"/>
    <lineage>
        <taxon>Bacteria</taxon>
        <taxon>Pseudomonadati</taxon>
        <taxon>Pseudomonadota</taxon>
        <taxon>Alphaproteobacteria</taxon>
        <taxon>Rhodobacterales</taxon>
        <taxon>Paracoccaceae</taxon>
        <taxon>Paracoccus</taxon>
    </lineage>
</organism>
<sequence length="453" mass="49366">MPSSHQPSGRAAPNALRPFLVRLHFYIGLFVGPFLFIAALSGMLYVLTPQIEQRLYADALFTDQTGAAQPLTAQAEAARSYLDHALNVSAVRPAPAAGQTTRVLFSDATLGPSENRTIFVDPVTLTIRGDMTTYGTSGILPFRTTLDYLHRNLMLGDWGRYYSEVAASWLWVVVLGGVALWATGPRRRRAVAAMPPAQRRRWIHSSLGVTAGAGLLFLSVTGLTWSQAAGARIDSLRGALGLVTPSVSLALDAPDTAVTHDHHHHRAPDLTAREDRLADLDAVAEAARAAGIDSPFMEIRLPKPDQAWSVREYDRSWPTQVDAIALHPNTLDVTSRADFDSFAIVSKLIRWGIDLHMGVLFGLPNQILMALIAAALMVAIVYGYVLWWQRRPAAGEPLSTAWSRLPIKARITWILVACAVSWALPVLGVSLGLFLVVDLLRCLAAHQAARRVS</sequence>
<evidence type="ECO:0000313" key="2">
    <source>
        <dbReference type="EMBL" id="MFC0198860.1"/>
    </source>
</evidence>
<reference evidence="2 3" key="1">
    <citation type="submission" date="2024-09" db="EMBL/GenBank/DDBJ databases">
        <authorList>
            <person name="Sun Q."/>
            <person name="Mori K."/>
        </authorList>
    </citation>
    <scope>NUCLEOTIDE SEQUENCE [LARGE SCALE GENOMIC DNA]</scope>
    <source>
        <strain evidence="2 3">CCM 7904</strain>
    </source>
</reference>
<keyword evidence="1" id="KW-1133">Transmembrane helix</keyword>
<feature type="transmembrane region" description="Helical" evidence="1">
    <location>
        <begin position="367"/>
        <end position="387"/>
    </location>
</feature>
<dbReference type="Proteomes" id="UP001589795">
    <property type="component" value="Unassembled WGS sequence"/>
</dbReference>
<feature type="transmembrane region" description="Helical" evidence="1">
    <location>
        <begin position="411"/>
        <end position="437"/>
    </location>
</feature>
<name>A0ABV6CG70_9RHOB</name>
<dbReference type="Pfam" id="PF03929">
    <property type="entry name" value="PepSY_TM"/>
    <property type="match status" value="1"/>
</dbReference>
<keyword evidence="1" id="KW-0472">Membrane</keyword>
<dbReference type="InterPro" id="IPR005625">
    <property type="entry name" value="PepSY-ass_TM"/>
</dbReference>
<dbReference type="EMBL" id="JBHLWQ010000004">
    <property type="protein sequence ID" value="MFC0198860.1"/>
    <property type="molecule type" value="Genomic_DNA"/>
</dbReference>
<feature type="transmembrane region" description="Helical" evidence="1">
    <location>
        <begin position="161"/>
        <end position="182"/>
    </location>
</feature>
<gene>
    <name evidence="2" type="ORF">ACFFIZ_00455</name>
</gene>
<keyword evidence="1" id="KW-0812">Transmembrane</keyword>
<feature type="transmembrane region" description="Helical" evidence="1">
    <location>
        <begin position="202"/>
        <end position="225"/>
    </location>
</feature>
<dbReference type="PANTHER" id="PTHR34219:SF1">
    <property type="entry name" value="PEPSY DOMAIN-CONTAINING PROTEIN"/>
    <property type="match status" value="1"/>
</dbReference>
<proteinExistence type="predicted"/>
<dbReference type="RefSeq" id="WP_265507359.1">
    <property type="nucleotide sequence ID" value="NZ_JAOTBE010000029.1"/>
</dbReference>